<dbReference type="AlphaFoldDB" id="A0A183DXV5"/>
<gene>
    <name evidence="1" type="ORF">GPUH_LOCUS13546</name>
</gene>
<sequence>MSFCSFEFLKRMPKKHAVSSKVRKRKGKDMDEIVRDLEPEKRHRLLNQEYNLDLPGQHSLHPVSALY</sequence>
<dbReference type="Proteomes" id="UP000271098">
    <property type="component" value="Unassembled WGS sequence"/>
</dbReference>
<dbReference type="OrthoDB" id="24683at2759"/>
<reference evidence="1 2" key="2">
    <citation type="submission" date="2018-11" db="EMBL/GenBank/DDBJ databases">
        <authorList>
            <consortium name="Pathogen Informatics"/>
        </authorList>
    </citation>
    <scope>NUCLEOTIDE SEQUENCE [LARGE SCALE GENOMIC DNA]</scope>
</reference>
<protein>
    <submittedName>
        <fullName evidence="3">40S ribosomal protein S15</fullName>
    </submittedName>
</protein>
<keyword evidence="2" id="KW-1185">Reference proteome</keyword>
<dbReference type="EMBL" id="UYRT01080320">
    <property type="protein sequence ID" value="VDN22509.1"/>
    <property type="molecule type" value="Genomic_DNA"/>
</dbReference>
<accession>A0A183DXV5</accession>
<proteinExistence type="predicted"/>
<organism evidence="3">
    <name type="scientific">Gongylonema pulchrum</name>
    <dbReference type="NCBI Taxonomy" id="637853"/>
    <lineage>
        <taxon>Eukaryota</taxon>
        <taxon>Metazoa</taxon>
        <taxon>Ecdysozoa</taxon>
        <taxon>Nematoda</taxon>
        <taxon>Chromadorea</taxon>
        <taxon>Rhabditida</taxon>
        <taxon>Spirurina</taxon>
        <taxon>Spiruromorpha</taxon>
        <taxon>Spiruroidea</taxon>
        <taxon>Gongylonematidae</taxon>
        <taxon>Gongylonema</taxon>
    </lineage>
</organism>
<dbReference type="WBParaSite" id="GPUH_0001356101-mRNA-1">
    <property type="protein sequence ID" value="GPUH_0001356101-mRNA-1"/>
    <property type="gene ID" value="GPUH_0001356101"/>
</dbReference>
<reference evidence="3" key="1">
    <citation type="submission" date="2016-06" db="UniProtKB">
        <authorList>
            <consortium name="WormBaseParasite"/>
        </authorList>
    </citation>
    <scope>IDENTIFICATION</scope>
</reference>
<evidence type="ECO:0000313" key="2">
    <source>
        <dbReference type="Proteomes" id="UP000271098"/>
    </source>
</evidence>
<evidence type="ECO:0000313" key="3">
    <source>
        <dbReference type="WBParaSite" id="GPUH_0001356101-mRNA-1"/>
    </source>
</evidence>
<evidence type="ECO:0000313" key="1">
    <source>
        <dbReference type="EMBL" id="VDN22509.1"/>
    </source>
</evidence>
<name>A0A183DXV5_9BILA</name>